<evidence type="ECO:0000313" key="13">
    <source>
        <dbReference type="EMBL" id="GAA4488395.1"/>
    </source>
</evidence>
<dbReference type="Pfam" id="PF00689">
    <property type="entry name" value="Cation_ATPase_C"/>
    <property type="match status" value="1"/>
</dbReference>
<dbReference type="InterPro" id="IPR023298">
    <property type="entry name" value="ATPase_P-typ_TM_dom_sf"/>
</dbReference>
<dbReference type="InterPro" id="IPR006068">
    <property type="entry name" value="ATPase_P-typ_cation-transptr_C"/>
</dbReference>
<evidence type="ECO:0000256" key="4">
    <source>
        <dbReference type="ARBA" id="ARBA00022692"/>
    </source>
</evidence>
<evidence type="ECO:0000256" key="2">
    <source>
        <dbReference type="ARBA" id="ARBA00005675"/>
    </source>
</evidence>
<evidence type="ECO:0000256" key="10">
    <source>
        <dbReference type="ARBA" id="ARBA00049360"/>
    </source>
</evidence>
<dbReference type="SFLD" id="SFLDF00027">
    <property type="entry name" value="p-type_atpase"/>
    <property type="match status" value="1"/>
</dbReference>
<keyword evidence="6" id="KW-0067">ATP-binding</keyword>
<feature type="domain" description="Cation-transporting P-type ATPase N-terminal" evidence="12">
    <location>
        <begin position="38"/>
        <end position="111"/>
    </location>
</feature>
<sequence>MGDPRSRFAPGGTRSDIDAVSWSAAVPSSPVAEGITAADPQEALDRLLRDLRSRREGLSSRDAERRLTVAGTNDLVRKRGHAWWRELLRQLVHPLALLLWLAAALAALSGSGPLAVAIVAVIVLNAAFAFVQERHAEQAVEALSAYLPPHARALRDGVERQIDARELVPGDVVVISEGDRVSADARLLTGALEIDTSTLTGESAPVAVAVDIGDSHVPLIQARDVVFSGTTCTAGEATAVVFATGMRTELGRIAALSQRIRHEESPLERQVKRVAWLITVVAVGMGVAFIPLGTVVAGLSFGDTVTFAIGLLVANVPEGLLPTITLALAVGVRALARRGALVKRISAVETLGSTSVICTDKTGTLTLNRMRVAGLRTAEGVIDLGEAVEPAAVGTAAQRLALAAVCCSNAEFESVDDPGGAVSVEVGDQTELALLHAAAALGVEPRRDPSGRIAQFHFDPNLRRMSTIDATGDGVCVHTKGAPEEVVARCTRIAVGRDTDRALTDDDRTWIDASVTAWARQGRRLLVLADRRVDAGTAAGLDRDEAERDLVFLGIAAMIDPPRPEVPDAVERCHTAGIRLVVVTGDHALTARGIAEGVGIGRDGLRVVGSREMERMPDRDLDAVLAAPGELVFARSSPETKLRITDALQAQGNIVAMTGDGVNDAPALRSADIGVAMGRSGTDVAREAATMVLTDDNFATIVKAVEAGRQVYDNVRKFIIYIFAHATPEVVPFLIYAVTGGAVPLPLTIMQILAIDLGTETLPALALGREPAEPGLMDRAPRPRTQSVIDGRMLVRAWGVLGGVSAVLVMALFLGTLVAGGWSLGADVDTGPLHHTWQQATTMTFLGIVACQIGTATAARTRRASLAEIGFATNPLLLWGIAFEVCFAALVVTVPFLQRVFGTVVPEPWQVVALVPLPFLVWGCDEMLRWRARRKSRREQGTAE</sequence>
<evidence type="ECO:0000313" key="14">
    <source>
        <dbReference type="Proteomes" id="UP001501183"/>
    </source>
</evidence>
<dbReference type="SFLD" id="SFLDS00003">
    <property type="entry name" value="Haloacid_Dehalogenase"/>
    <property type="match status" value="1"/>
</dbReference>
<dbReference type="InterPro" id="IPR023214">
    <property type="entry name" value="HAD_sf"/>
</dbReference>
<dbReference type="NCBIfam" id="TIGR01494">
    <property type="entry name" value="ATPase_P-type"/>
    <property type="match status" value="2"/>
</dbReference>
<dbReference type="PRINTS" id="PR00119">
    <property type="entry name" value="CATATPASE"/>
</dbReference>
<dbReference type="SUPFAM" id="SSF81660">
    <property type="entry name" value="Metal cation-transporting ATPase, ATP-binding domain N"/>
    <property type="match status" value="1"/>
</dbReference>
<feature type="transmembrane region" description="Helical" evidence="11">
    <location>
        <begin position="274"/>
        <end position="299"/>
    </location>
</feature>
<evidence type="ECO:0000256" key="11">
    <source>
        <dbReference type="SAM" id="Phobius"/>
    </source>
</evidence>
<dbReference type="PROSITE" id="PS00154">
    <property type="entry name" value="ATPASE_E1_E2"/>
    <property type="match status" value="1"/>
</dbReference>
<feature type="transmembrane region" description="Helical" evidence="11">
    <location>
        <begin position="319"/>
        <end position="336"/>
    </location>
</feature>
<comment type="catalytic activity">
    <reaction evidence="10">
        <text>ATP + H2O = ADP + phosphate + H(+)</text>
        <dbReference type="Rhea" id="RHEA:13065"/>
        <dbReference type="ChEBI" id="CHEBI:15377"/>
        <dbReference type="ChEBI" id="CHEBI:15378"/>
        <dbReference type="ChEBI" id="CHEBI:30616"/>
        <dbReference type="ChEBI" id="CHEBI:43474"/>
        <dbReference type="ChEBI" id="CHEBI:456216"/>
    </reaction>
</comment>
<dbReference type="Pfam" id="PF13246">
    <property type="entry name" value="Cation_ATPase"/>
    <property type="match status" value="1"/>
</dbReference>
<organism evidence="13 14">
    <name type="scientific">Rhodococcus olei</name>
    <dbReference type="NCBI Taxonomy" id="2161675"/>
    <lineage>
        <taxon>Bacteria</taxon>
        <taxon>Bacillati</taxon>
        <taxon>Actinomycetota</taxon>
        <taxon>Actinomycetes</taxon>
        <taxon>Mycobacteriales</taxon>
        <taxon>Nocardiaceae</taxon>
        <taxon>Rhodococcus</taxon>
    </lineage>
</organism>
<keyword evidence="14" id="KW-1185">Reference proteome</keyword>
<keyword evidence="5" id="KW-0547">Nucleotide-binding</keyword>
<dbReference type="Proteomes" id="UP001501183">
    <property type="component" value="Unassembled WGS sequence"/>
</dbReference>
<comment type="subcellular location">
    <subcellularLocation>
        <location evidence="1">Cell membrane</location>
        <topology evidence="1">Multi-pass membrane protein</topology>
    </subcellularLocation>
</comment>
<keyword evidence="4 11" id="KW-0812">Transmembrane</keyword>
<dbReference type="SUPFAM" id="SSF81665">
    <property type="entry name" value="Calcium ATPase, transmembrane domain M"/>
    <property type="match status" value="1"/>
</dbReference>
<dbReference type="InterPro" id="IPR044492">
    <property type="entry name" value="P_typ_ATPase_HD_dom"/>
</dbReference>
<dbReference type="InterPro" id="IPR018303">
    <property type="entry name" value="ATPase_P-typ_P_site"/>
</dbReference>
<dbReference type="SUPFAM" id="SSF56784">
    <property type="entry name" value="HAD-like"/>
    <property type="match status" value="1"/>
</dbReference>
<gene>
    <name evidence="13" type="ORF">GCM10023094_48190</name>
</gene>
<evidence type="ECO:0000256" key="1">
    <source>
        <dbReference type="ARBA" id="ARBA00004651"/>
    </source>
</evidence>
<evidence type="ECO:0000256" key="7">
    <source>
        <dbReference type="ARBA" id="ARBA00022967"/>
    </source>
</evidence>
<dbReference type="Gene3D" id="3.40.1110.10">
    <property type="entry name" value="Calcium-transporting ATPase, cytoplasmic domain N"/>
    <property type="match status" value="1"/>
</dbReference>
<protein>
    <submittedName>
        <fullName evidence="13">Cation-transporting P-type ATPase</fullName>
    </submittedName>
</protein>
<dbReference type="InterPro" id="IPR059000">
    <property type="entry name" value="ATPase_P-type_domA"/>
</dbReference>
<dbReference type="SMART" id="SM00831">
    <property type="entry name" value="Cation_ATPase_N"/>
    <property type="match status" value="1"/>
</dbReference>
<dbReference type="PRINTS" id="PR00121">
    <property type="entry name" value="NAKATPASE"/>
</dbReference>
<keyword evidence="3" id="KW-1003">Cell membrane</keyword>
<feature type="transmembrane region" description="Helical" evidence="11">
    <location>
        <begin position="836"/>
        <end position="855"/>
    </location>
</feature>
<proteinExistence type="inferred from homology"/>
<feature type="transmembrane region" description="Helical" evidence="11">
    <location>
        <begin position="114"/>
        <end position="131"/>
    </location>
</feature>
<evidence type="ECO:0000256" key="8">
    <source>
        <dbReference type="ARBA" id="ARBA00022989"/>
    </source>
</evidence>
<accession>A0ABP8PMT0</accession>
<feature type="transmembrane region" description="Helical" evidence="11">
    <location>
        <begin position="909"/>
        <end position="928"/>
    </location>
</feature>
<evidence type="ECO:0000256" key="6">
    <source>
        <dbReference type="ARBA" id="ARBA00022840"/>
    </source>
</evidence>
<feature type="transmembrane region" description="Helical" evidence="11">
    <location>
        <begin position="876"/>
        <end position="897"/>
    </location>
</feature>
<dbReference type="Gene3D" id="1.20.1110.10">
    <property type="entry name" value="Calcium-transporting ATPase, transmembrane domain"/>
    <property type="match status" value="1"/>
</dbReference>
<dbReference type="InterPro" id="IPR023299">
    <property type="entry name" value="ATPase_P-typ_cyto_dom_N"/>
</dbReference>
<dbReference type="InterPro" id="IPR008250">
    <property type="entry name" value="ATPase_P-typ_transduc_dom_A_sf"/>
</dbReference>
<evidence type="ECO:0000256" key="3">
    <source>
        <dbReference type="ARBA" id="ARBA00022475"/>
    </source>
</evidence>
<dbReference type="Pfam" id="PF00690">
    <property type="entry name" value="Cation_ATPase_N"/>
    <property type="match status" value="1"/>
</dbReference>
<dbReference type="PANTHER" id="PTHR43294:SF21">
    <property type="entry name" value="CATION TRANSPORTING ATPASE"/>
    <property type="match status" value="1"/>
</dbReference>
<dbReference type="PANTHER" id="PTHR43294">
    <property type="entry name" value="SODIUM/POTASSIUM-TRANSPORTING ATPASE SUBUNIT ALPHA"/>
    <property type="match status" value="1"/>
</dbReference>
<keyword evidence="7" id="KW-1278">Translocase</keyword>
<dbReference type="Gene3D" id="3.40.50.1000">
    <property type="entry name" value="HAD superfamily/HAD-like"/>
    <property type="match status" value="1"/>
</dbReference>
<dbReference type="InterPro" id="IPR004014">
    <property type="entry name" value="ATPase_P-typ_cation-transptr_N"/>
</dbReference>
<name>A0ABP8PMT0_9NOCA</name>
<dbReference type="SUPFAM" id="SSF81653">
    <property type="entry name" value="Calcium ATPase, transduction domain A"/>
    <property type="match status" value="1"/>
</dbReference>
<keyword evidence="9 11" id="KW-0472">Membrane</keyword>
<comment type="caution">
    <text evidence="13">The sequence shown here is derived from an EMBL/GenBank/DDBJ whole genome shotgun (WGS) entry which is preliminary data.</text>
</comment>
<evidence type="ECO:0000256" key="9">
    <source>
        <dbReference type="ARBA" id="ARBA00023136"/>
    </source>
</evidence>
<dbReference type="EMBL" id="BAABFB010000072">
    <property type="protein sequence ID" value="GAA4488395.1"/>
    <property type="molecule type" value="Genomic_DNA"/>
</dbReference>
<evidence type="ECO:0000259" key="12">
    <source>
        <dbReference type="SMART" id="SM00831"/>
    </source>
</evidence>
<comment type="similarity">
    <text evidence="2">Belongs to the cation transport ATPase (P-type) (TC 3.A.3) family. Type IIA subfamily.</text>
</comment>
<feature type="transmembrane region" description="Helical" evidence="11">
    <location>
        <begin position="797"/>
        <end position="824"/>
    </location>
</feature>
<dbReference type="Pfam" id="PF00122">
    <property type="entry name" value="E1-E2_ATPase"/>
    <property type="match status" value="1"/>
</dbReference>
<evidence type="ECO:0000256" key="5">
    <source>
        <dbReference type="ARBA" id="ARBA00022741"/>
    </source>
</evidence>
<dbReference type="InterPro" id="IPR036412">
    <property type="entry name" value="HAD-like_sf"/>
</dbReference>
<dbReference type="SFLD" id="SFLDG00002">
    <property type="entry name" value="C1.7:_P-type_atpase_like"/>
    <property type="match status" value="1"/>
</dbReference>
<dbReference type="InterPro" id="IPR001757">
    <property type="entry name" value="P_typ_ATPase"/>
</dbReference>
<dbReference type="Gene3D" id="2.70.150.10">
    <property type="entry name" value="Calcium-transporting ATPase, cytoplasmic transduction domain A"/>
    <property type="match status" value="1"/>
</dbReference>
<reference evidence="14" key="1">
    <citation type="journal article" date="2019" name="Int. J. Syst. Evol. Microbiol.">
        <title>The Global Catalogue of Microorganisms (GCM) 10K type strain sequencing project: providing services to taxonomists for standard genome sequencing and annotation.</title>
        <authorList>
            <consortium name="The Broad Institute Genomics Platform"/>
            <consortium name="The Broad Institute Genome Sequencing Center for Infectious Disease"/>
            <person name="Wu L."/>
            <person name="Ma J."/>
        </authorList>
    </citation>
    <scope>NUCLEOTIDE SEQUENCE [LARGE SCALE GENOMIC DNA]</scope>
    <source>
        <strain evidence="14">JCM 32206</strain>
    </source>
</reference>
<dbReference type="InterPro" id="IPR050510">
    <property type="entry name" value="Cation_transp_ATPase_P-type"/>
</dbReference>
<keyword evidence="8 11" id="KW-1133">Transmembrane helix</keyword>
<feature type="transmembrane region" description="Helical" evidence="11">
    <location>
        <begin position="87"/>
        <end position="108"/>
    </location>
</feature>